<dbReference type="GO" id="GO:0032259">
    <property type="term" value="P:methylation"/>
    <property type="evidence" value="ECO:0007669"/>
    <property type="project" value="UniProtKB-KW"/>
</dbReference>
<dbReference type="Proteomes" id="UP000291343">
    <property type="component" value="Unassembled WGS sequence"/>
</dbReference>
<dbReference type="InParanoid" id="A0A2P1AAW4"/>
<accession>A0A2P1AAW4</accession>
<dbReference type="SMR" id="A0A2P1AAW4"/>
<dbReference type="PANTHER" id="PTHR43861:SF1">
    <property type="entry name" value="TRANS-ACONITATE 2-METHYLTRANSFERASE"/>
    <property type="match status" value="1"/>
</dbReference>
<keyword evidence="2" id="KW-0808">Transferase</keyword>
<reference evidence="3 4" key="1">
    <citation type="journal article" date="2017" name="Gigascience">
        <title>Genome sequence of the small brown planthopper, Laodelphax striatellus.</title>
        <authorList>
            <person name="Zhu J."/>
            <person name="Jiang F."/>
            <person name="Wang X."/>
            <person name="Yang P."/>
            <person name="Bao Y."/>
            <person name="Zhao W."/>
            <person name="Wang W."/>
            <person name="Lu H."/>
            <person name="Wang Q."/>
            <person name="Cui N."/>
            <person name="Li J."/>
            <person name="Chen X."/>
            <person name="Luo L."/>
            <person name="Yu J."/>
            <person name="Kang L."/>
            <person name="Cui F."/>
        </authorList>
    </citation>
    <scope>NUCLEOTIDE SEQUENCE [LARGE SCALE GENOMIC DNA]</scope>
    <source>
        <strain evidence="3">Lst14</strain>
        <tissue evidence="3">Whole body</tissue>
    </source>
</reference>
<dbReference type="Gene3D" id="3.40.50.150">
    <property type="entry name" value="Vaccinia Virus protein VP39"/>
    <property type="match status" value="1"/>
</dbReference>
<evidence type="ECO:0000313" key="3">
    <source>
        <dbReference type="EMBL" id="RZF39563.1"/>
    </source>
</evidence>
<dbReference type="SUPFAM" id="SSF53335">
    <property type="entry name" value="S-adenosyl-L-methionine-dependent methyltransferases"/>
    <property type="match status" value="1"/>
</dbReference>
<gene>
    <name evidence="3" type="ORF">LSTR_LSTR001084</name>
</gene>
<proteinExistence type="evidence at transcript level"/>
<keyword evidence="4" id="KW-1185">Reference proteome</keyword>
<dbReference type="EMBL" id="MF197905">
    <property type="protein sequence ID" value="AVI10246.1"/>
    <property type="molecule type" value="mRNA"/>
</dbReference>
<dbReference type="Pfam" id="PF13847">
    <property type="entry name" value="Methyltransf_31"/>
    <property type="match status" value="1"/>
</dbReference>
<dbReference type="CDD" id="cd02440">
    <property type="entry name" value="AdoMet_MTases"/>
    <property type="match status" value="1"/>
</dbReference>
<organism evidence="2">
    <name type="scientific">Laodelphax striatellus</name>
    <name type="common">Small brown planthopper</name>
    <name type="synonym">Delphax striatella</name>
    <dbReference type="NCBI Taxonomy" id="195883"/>
    <lineage>
        <taxon>Eukaryota</taxon>
        <taxon>Metazoa</taxon>
        <taxon>Ecdysozoa</taxon>
        <taxon>Arthropoda</taxon>
        <taxon>Hexapoda</taxon>
        <taxon>Insecta</taxon>
        <taxon>Pterygota</taxon>
        <taxon>Neoptera</taxon>
        <taxon>Paraneoptera</taxon>
        <taxon>Hemiptera</taxon>
        <taxon>Auchenorrhyncha</taxon>
        <taxon>Fulgoroidea</taxon>
        <taxon>Delphacidae</taxon>
        <taxon>Criomorphinae</taxon>
        <taxon>Laodelphax</taxon>
    </lineage>
</organism>
<feature type="domain" description="Methyltransferase" evidence="1">
    <location>
        <begin position="33"/>
        <end position="162"/>
    </location>
</feature>
<dbReference type="InterPro" id="IPR029063">
    <property type="entry name" value="SAM-dependent_MTases_sf"/>
</dbReference>
<dbReference type="AlphaFoldDB" id="A0A2P1AAW4"/>
<dbReference type="EMBL" id="QKKF02019844">
    <property type="protein sequence ID" value="RZF39563.1"/>
    <property type="molecule type" value="Genomic_DNA"/>
</dbReference>
<protein>
    <submittedName>
        <fullName evidence="2">Juvenile hormone acid methyl transferase</fullName>
    </submittedName>
</protein>
<dbReference type="FunCoup" id="A0A2P1AAW4">
    <property type="interactions" value="15"/>
</dbReference>
<evidence type="ECO:0000313" key="4">
    <source>
        <dbReference type="Proteomes" id="UP000291343"/>
    </source>
</evidence>
<dbReference type="STRING" id="195883.A0A2P1AAW4"/>
<name>A0A2P1AAW4_LAOST</name>
<dbReference type="GO" id="GO:0008168">
    <property type="term" value="F:methyltransferase activity"/>
    <property type="evidence" value="ECO:0007669"/>
    <property type="project" value="UniProtKB-KW"/>
</dbReference>
<evidence type="ECO:0000313" key="2">
    <source>
        <dbReference type="EMBL" id="AVI10246.1"/>
    </source>
</evidence>
<reference evidence="3" key="3">
    <citation type="submission" date="2019-02" db="EMBL/GenBank/DDBJ databases">
        <authorList>
            <person name="Zhu J."/>
            <person name="Jiang F."/>
            <person name="Wang X."/>
            <person name="Yang P."/>
            <person name="Bao Y."/>
            <person name="Zhao W."/>
            <person name="Wang W."/>
            <person name="Lu H."/>
            <person name="Wang Q."/>
            <person name="Cui N."/>
            <person name="Li J."/>
            <person name="Chen X."/>
            <person name="Luo L."/>
            <person name="Yu J."/>
            <person name="Kang L."/>
            <person name="Cui F."/>
        </authorList>
    </citation>
    <scope>NUCLEOTIDE SEQUENCE</scope>
    <source>
        <strain evidence="3">Lst14</strain>
        <tissue evidence="3">Whole body</tissue>
    </source>
</reference>
<evidence type="ECO:0000259" key="1">
    <source>
        <dbReference type="Pfam" id="PF13847"/>
    </source>
</evidence>
<dbReference type="InterPro" id="IPR025714">
    <property type="entry name" value="Methyltranfer_dom"/>
</dbReference>
<sequence>MNSAELYENRNSSQFNDSASVLNQFKSKLQWQDNETIMDVGCGPGNVTAKLLQPLVPNDARIIGVDISPNMVEHAQKKYGNKNLHFCTLDFGSENIRQMFELESFSKIFSFYCLHWIQNQRRSIENVRSLLKPNGTALIVIVVHSPLFTVYKAMSKLAEWEPYMKDVDRFITPYQEVENPCDEYRALLQNSGFRVSDCFAKDSPVDAPTFDFLKESLRAVNPFLSRMPKNLQAKHMSDLMDIVIENNMIEIEGSGGKLTYIQPNRVVVALCQKNP</sequence>
<dbReference type="OrthoDB" id="66144at2759"/>
<reference evidence="2" key="2">
    <citation type="submission" date="2017-06" db="EMBL/GenBank/DDBJ databases">
        <title>Isolation and characterization of Juvenile hormone acid methyl transferase.</title>
        <authorList>
            <person name="Zhai Y."/>
        </authorList>
    </citation>
    <scope>NUCLEOTIDE SEQUENCE</scope>
</reference>
<dbReference type="PANTHER" id="PTHR43861">
    <property type="entry name" value="TRANS-ACONITATE 2-METHYLTRANSFERASE-RELATED"/>
    <property type="match status" value="1"/>
</dbReference>